<dbReference type="PRINTS" id="PR01246">
    <property type="entry name" value="RAD1REPAIR"/>
</dbReference>
<evidence type="ECO:0000256" key="3">
    <source>
        <dbReference type="ARBA" id="ARBA00022763"/>
    </source>
</evidence>
<proteinExistence type="inferred from homology"/>
<dbReference type="OrthoDB" id="337581at2759"/>
<dbReference type="RefSeq" id="XP_030753111.1">
    <property type="nucleotide sequence ID" value="XM_030897251.1"/>
</dbReference>
<dbReference type="PRINTS" id="PR01245">
    <property type="entry name" value="RAD1REC1"/>
</dbReference>
<keyword evidence="3" id="KW-0227">DNA damage</keyword>
<dbReference type="PANTHER" id="PTHR10870">
    <property type="entry name" value="CELL CYCLE CHECKPOINT PROTEIN RAD1"/>
    <property type="match status" value="1"/>
</dbReference>
<dbReference type="KEGG" id="soy:115880120"/>
<protein>
    <submittedName>
        <fullName evidence="7">Cell cycle checkpoint protein RAD1</fullName>
    </submittedName>
</protein>
<evidence type="ECO:0000256" key="4">
    <source>
        <dbReference type="ARBA" id="ARBA00023204"/>
    </source>
</evidence>
<evidence type="ECO:0000313" key="6">
    <source>
        <dbReference type="Proteomes" id="UP000504635"/>
    </source>
</evidence>
<dbReference type="InParanoid" id="A0A6J2XPW2"/>
<evidence type="ECO:0000313" key="7">
    <source>
        <dbReference type="RefSeq" id="XP_030753111.1"/>
    </source>
</evidence>
<evidence type="ECO:0000256" key="1">
    <source>
        <dbReference type="ARBA" id="ARBA00004123"/>
    </source>
</evidence>
<evidence type="ECO:0000256" key="2">
    <source>
        <dbReference type="ARBA" id="ARBA00010991"/>
    </source>
</evidence>
<gene>
    <name evidence="7" type="primary">LOC115880120</name>
</gene>
<reference evidence="7" key="1">
    <citation type="submission" date="2025-08" db="UniProtKB">
        <authorList>
            <consortium name="RefSeq"/>
        </authorList>
    </citation>
    <scope>IDENTIFICATION</scope>
    <source>
        <tissue evidence="7">Gonads</tissue>
    </source>
</reference>
<dbReference type="InterPro" id="IPR003011">
    <property type="entry name" value="Cell_cycle_checkpoint_Rad1"/>
</dbReference>
<dbReference type="Proteomes" id="UP000504635">
    <property type="component" value="Unplaced"/>
</dbReference>
<evidence type="ECO:0000256" key="5">
    <source>
        <dbReference type="ARBA" id="ARBA00023242"/>
    </source>
</evidence>
<dbReference type="Pfam" id="PF02144">
    <property type="entry name" value="Rad1"/>
    <property type="match status" value="1"/>
</dbReference>
<dbReference type="FunCoup" id="A0A6J2XPW2">
    <property type="interactions" value="1667"/>
</dbReference>
<dbReference type="Gene3D" id="3.70.10.10">
    <property type="match status" value="1"/>
</dbReference>
<sequence>MFSGELSEVKMVHNVLKSIAIKEFAVLRPMKEGLKITVDEMRCIEASAYLPCNIFSAYAIDNEDIIFKVNLKILTEILNIFGEDDHTSLKLSYKSAGSPLFLIMNHEEENITVDCEIRTVNIDDFENPSLAEECNMNKIVMNANIFGELLNRLDSPAEEVQITFSPSHPYFKLKTTGLVGESEVCINKNSDSVTMYQCNEKTKSIYTFSNIRHVIKVLHHADKVAISTGESGLLGLQLVINCDDNQMYVEFYITSQYQTD</sequence>
<keyword evidence="4" id="KW-0234">DNA repair</keyword>
<organism evidence="6 7">
    <name type="scientific">Sitophilus oryzae</name>
    <name type="common">Rice weevil</name>
    <name type="synonym">Curculio oryzae</name>
    <dbReference type="NCBI Taxonomy" id="7048"/>
    <lineage>
        <taxon>Eukaryota</taxon>
        <taxon>Metazoa</taxon>
        <taxon>Ecdysozoa</taxon>
        <taxon>Arthropoda</taxon>
        <taxon>Hexapoda</taxon>
        <taxon>Insecta</taxon>
        <taxon>Pterygota</taxon>
        <taxon>Neoptera</taxon>
        <taxon>Endopterygota</taxon>
        <taxon>Coleoptera</taxon>
        <taxon>Polyphaga</taxon>
        <taxon>Cucujiformia</taxon>
        <taxon>Curculionidae</taxon>
        <taxon>Dryophthorinae</taxon>
        <taxon>Sitophilus</taxon>
    </lineage>
</organism>
<dbReference type="InterPro" id="IPR046938">
    <property type="entry name" value="DNA_clamp_sf"/>
</dbReference>
<dbReference type="GeneID" id="115880120"/>
<dbReference type="CTD" id="5810"/>
<dbReference type="PANTHER" id="PTHR10870:SF0">
    <property type="entry name" value="CELL CYCLE CHECKPOINT PROTEIN RAD1"/>
    <property type="match status" value="1"/>
</dbReference>
<dbReference type="AlphaFoldDB" id="A0A6J2XPW2"/>
<keyword evidence="6" id="KW-1185">Reference proteome</keyword>
<dbReference type="GO" id="GO:0000077">
    <property type="term" value="P:DNA damage checkpoint signaling"/>
    <property type="evidence" value="ECO:0007669"/>
    <property type="project" value="InterPro"/>
</dbReference>
<name>A0A6J2XPW2_SITOR</name>
<comment type="subcellular location">
    <subcellularLocation>
        <location evidence="1">Nucleus</location>
    </subcellularLocation>
</comment>
<keyword evidence="5" id="KW-0539">Nucleus</keyword>
<dbReference type="GO" id="GO:0030896">
    <property type="term" value="C:checkpoint clamp complex"/>
    <property type="evidence" value="ECO:0007669"/>
    <property type="project" value="TreeGrafter"/>
</dbReference>
<dbReference type="SUPFAM" id="SSF55979">
    <property type="entry name" value="DNA clamp"/>
    <property type="match status" value="1"/>
</dbReference>
<accession>A0A6J2XPW2</accession>
<dbReference type="InterPro" id="IPR003021">
    <property type="entry name" value="Rad1_Rec1_Rad17"/>
</dbReference>
<dbReference type="GO" id="GO:0006281">
    <property type="term" value="P:DNA repair"/>
    <property type="evidence" value="ECO:0007669"/>
    <property type="project" value="UniProtKB-KW"/>
</dbReference>
<comment type="similarity">
    <text evidence="2">Belongs to the rad1 family.</text>
</comment>